<evidence type="ECO:0000313" key="2">
    <source>
        <dbReference type="Proteomes" id="UP000029844"/>
    </source>
</evidence>
<dbReference type="Proteomes" id="UP000029844">
    <property type="component" value="Unassembled WGS sequence"/>
</dbReference>
<name>A0A099VWR7_9LIST</name>
<dbReference type="STRING" id="1552123.EP57_15495"/>
<comment type="caution">
    <text evidence="1">The sequence shown here is derived from an EMBL/GenBank/DDBJ whole genome shotgun (WGS) entry which is preliminary data.</text>
</comment>
<dbReference type="OrthoDB" id="272779at2"/>
<protein>
    <submittedName>
        <fullName evidence="1">Uncharacterized protein</fullName>
    </submittedName>
</protein>
<keyword evidence="2" id="KW-1185">Reference proteome</keyword>
<proteinExistence type="predicted"/>
<dbReference type="RefSeq" id="WP_036088057.1">
    <property type="nucleotide sequence ID" value="NZ_CBCSHQ010000011.1"/>
</dbReference>
<accession>A0A099VWR7</accession>
<evidence type="ECO:0000313" key="1">
    <source>
        <dbReference type="EMBL" id="KGL37959.1"/>
    </source>
</evidence>
<reference evidence="1 2" key="1">
    <citation type="submission" date="2014-05" db="EMBL/GenBank/DDBJ databases">
        <title>Novel Listeriaceae from food processing environments.</title>
        <authorList>
            <person name="den Bakker H.C."/>
        </authorList>
    </citation>
    <scope>NUCLEOTIDE SEQUENCE [LARGE SCALE GENOMIC DNA]</scope>
    <source>
        <strain evidence="1 2">FSL A5-0281</strain>
    </source>
</reference>
<gene>
    <name evidence="1" type="ORF">EP57_15495</name>
</gene>
<dbReference type="GeneID" id="58718737"/>
<sequence>MKLGLSKNEAYKLSYTSKSYTRVVDCIKFGLISVTDLRLYSPTETYFDKSWEMDDITLLAKEALVL</sequence>
<dbReference type="EMBL" id="JNFA01000030">
    <property type="protein sequence ID" value="KGL37959.1"/>
    <property type="molecule type" value="Genomic_DNA"/>
</dbReference>
<organism evidence="1 2">
    <name type="scientific">Listeria booriae</name>
    <dbReference type="NCBI Taxonomy" id="1552123"/>
    <lineage>
        <taxon>Bacteria</taxon>
        <taxon>Bacillati</taxon>
        <taxon>Bacillota</taxon>
        <taxon>Bacilli</taxon>
        <taxon>Bacillales</taxon>
        <taxon>Listeriaceae</taxon>
        <taxon>Listeria</taxon>
    </lineage>
</organism>
<dbReference type="AlphaFoldDB" id="A0A099VWR7"/>